<name>A0A7R8VF46_TIMDO</name>
<protein>
    <recommendedName>
        <fullName evidence="6">Ubiquitin-conjugating enzyme E2 T</fullName>
        <ecNumber evidence="1">2.3.2.23</ecNumber>
    </recommendedName>
    <alternativeName>
        <fullName evidence="7">E2 ubiquitin-conjugating enzyme T</fullName>
    </alternativeName>
    <alternativeName>
        <fullName evidence="9">Ubiquitin carrier protein T</fullName>
    </alternativeName>
    <alternativeName>
        <fullName evidence="8">Ubiquitin-protein ligase T</fullName>
    </alternativeName>
</protein>
<evidence type="ECO:0000259" key="12">
    <source>
        <dbReference type="PROSITE" id="PS50127"/>
    </source>
</evidence>
<evidence type="ECO:0000256" key="3">
    <source>
        <dbReference type="ARBA" id="ARBA00022741"/>
    </source>
</evidence>
<proteinExistence type="inferred from homology"/>
<dbReference type="Pfam" id="PF00179">
    <property type="entry name" value="UQ_con"/>
    <property type="match status" value="1"/>
</dbReference>
<dbReference type="PROSITE" id="PS50127">
    <property type="entry name" value="UBC_2"/>
    <property type="match status" value="1"/>
</dbReference>
<gene>
    <name evidence="13" type="ORF">TDIB3V08_LOCUS3286</name>
</gene>
<dbReference type="Gene3D" id="3.10.110.10">
    <property type="entry name" value="Ubiquitin Conjugating Enzyme"/>
    <property type="match status" value="1"/>
</dbReference>
<dbReference type="EMBL" id="OA565417">
    <property type="protein sequence ID" value="CAD7196962.1"/>
    <property type="molecule type" value="Genomic_DNA"/>
</dbReference>
<dbReference type="SMART" id="SM00212">
    <property type="entry name" value="UBCc"/>
    <property type="match status" value="1"/>
</dbReference>
<evidence type="ECO:0000256" key="9">
    <source>
        <dbReference type="ARBA" id="ARBA00082133"/>
    </source>
</evidence>
<evidence type="ECO:0000256" key="4">
    <source>
        <dbReference type="ARBA" id="ARBA00022786"/>
    </source>
</evidence>
<evidence type="ECO:0000256" key="10">
    <source>
        <dbReference type="PROSITE-ProRule" id="PRU10133"/>
    </source>
</evidence>
<evidence type="ECO:0000256" key="7">
    <source>
        <dbReference type="ARBA" id="ARBA00076317"/>
    </source>
</evidence>
<dbReference type="InterPro" id="IPR016135">
    <property type="entry name" value="UBQ-conjugating_enzyme/RWD"/>
</dbReference>
<feature type="domain" description="UBC core" evidence="12">
    <location>
        <begin position="2"/>
        <end position="153"/>
    </location>
</feature>
<evidence type="ECO:0000256" key="5">
    <source>
        <dbReference type="ARBA" id="ARBA00022840"/>
    </source>
</evidence>
<dbReference type="SUPFAM" id="SSF54495">
    <property type="entry name" value="UBC-like"/>
    <property type="match status" value="1"/>
</dbReference>
<comment type="similarity">
    <text evidence="11">Belongs to the ubiquitin-conjugating enzyme family.</text>
</comment>
<dbReference type="GO" id="GO:0005524">
    <property type="term" value="F:ATP binding"/>
    <property type="evidence" value="ECO:0007669"/>
    <property type="project" value="UniProtKB-UniRule"/>
</dbReference>
<evidence type="ECO:0000313" key="13">
    <source>
        <dbReference type="EMBL" id="CAD7196962.1"/>
    </source>
</evidence>
<dbReference type="FunFam" id="3.10.110.10:FF:000041">
    <property type="entry name" value="Ubiquitin-conjugating enzyme E2 T"/>
    <property type="match status" value="1"/>
</dbReference>
<feature type="active site" description="Glycyl thioester intermediate" evidence="10">
    <location>
        <position position="87"/>
    </location>
</feature>
<dbReference type="EC" id="2.3.2.23" evidence="1"/>
<dbReference type="InterPro" id="IPR023313">
    <property type="entry name" value="UBQ-conjugating_AS"/>
</dbReference>
<dbReference type="InterPro" id="IPR000608">
    <property type="entry name" value="UBC"/>
</dbReference>
<keyword evidence="4 11" id="KW-0833">Ubl conjugation pathway</keyword>
<organism evidence="13">
    <name type="scientific">Timema douglasi</name>
    <name type="common">Walking stick</name>
    <dbReference type="NCBI Taxonomy" id="61478"/>
    <lineage>
        <taxon>Eukaryota</taxon>
        <taxon>Metazoa</taxon>
        <taxon>Ecdysozoa</taxon>
        <taxon>Arthropoda</taxon>
        <taxon>Hexapoda</taxon>
        <taxon>Insecta</taxon>
        <taxon>Pterygota</taxon>
        <taxon>Neoptera</taxon>
        <taxon>Polyneoptera</taxon>
        <taxon>Phasmatodea</taxon>
        <taxon>Timematodea</taxon>
        <taxon>Timematoidea</taxon>
        <taxon>Timematidae</taxon>
        <taxon>Timema</taxon>
    </lineage>
</organism>
<evidence type="ECO:0000256" key="11">
    <source>
        <dbReference type="RuleBase" id="RU362109"/>
    </source>
</evidence>
<sequence>MQKSVRLKRELERIMKQPPPGISCCLKDESKLDVLDACILGMKDTPYESGVFRLEIVIPDKYPFEPPHVRFVTPIYHPNVDESGRICLDMLKLPPKGTWRPVFSLAGLLTSIQLLQATPNPDDPLMADIAEEYLYNRSEFEKKAREHTKQHAFQNVAC</sequence>
<reference evidence="13" key="1">
    <citation type="submission" date="2020-11" db="EMBL/GenBank/DDBJ databases">
        <authorList>
            <person name="Tran Van P."/>
        </authorList>
    </citation>
    <scope>NUCLEOTIDE SEQUENCE</scope>
</reference>
<dbReference type="AlphaFoldDB" id="A0A7R8VF46"/>
<dbReference type="GO" id="GO:0061631">
    <property type="term" value="F:ubiquitin conjugating enzyme activity"/>
    <property type="evidence" value="ECO:0007669"/>
    <property type="project" value="UniProtKB-EC"/>
</dbReference>
<evidence type="ECO:0000256" key="8">
    <source>
        <dbReference type="ARBA" id="ARBA00077509"/>
    </source>
</evidence>
<evidence type="ECO:0000256" key="1">
    <source>
        <dbReference type="ARBA" id="ARBA00012486"/>
    </source>
</evidence>
<dbReference type="PANTHER" id="PTHR24067">
    <property type="entry name" value="UBIQUITIN-CONJUGATING ENZYME E2"/>
    <property type="match status" value="1"/>
</dbReference>
<keyword evidence="2" id="KW-0808">Transferase</keyword>
<evidence type="ECO:0000256" key="6">
    <source>
        <dbReference type="ARBA" id="ARBA00072440"/>
    </source>
</evidence>
<dbReference type="InterPro" id="IPR050113">
    <property type="entry name" value="Ub_conjugating_enzyme"/>
</dbReference>
<dbReference type="CDD" id="cd23805">
    <property type="entry name" value="UBCc_UBE2T"/>
    <property type="match status" value="1"/>
</dbReference>
<evidence type="ECO:0000256" key="2">
    <source>
        <dbReference type="ARBA" id="ARBA00022679"/>
    </source>
</evidence>
<keyword evidence="5 11" id="KW-0067">ATP-binding</keyword>
<accession>A0A7R8VF46</accession>
<keyword evidence="3 11" id="KW-0547">Nucleotide-binding</keyword>
<dbReference type="PROSITE" id="PS00183">
    <property type="entry name" value="UBC_1"/>
    <property type="match status" value="1"/>
</dbReference>